<dbReference type="RefSeq" id="WP_111621113.1">
    <property type="nucleotide sequence ID" value="NZ_JAGEKF010000014.1"/>
</dbReference>
<name>A0ABX9BE10_9BACL</name>
<accession>A0ABX9BE10</accession>
<protein>
    <submittedName>
        <fullName evidence="1">Coenzyme PQQ synthesis protein D (PqqD)</fullName>
    </submittedName>
</protein>
<evidence type="ECO:0000313" key="2">
    <source>
        <dbReference type="Proteomes" id="UP000248827"/>
    </source>
</evidence>
<keyword evidence="2" id="KW-1185">Reference proteome</keyword>
<gene>
    <name evidence="1" type="ORF">DET54_11684</name>
</gene>
<comment type="caution">
    <text evidence="1">The sequence shown here is derived from an EMBL/GenBank/DDBJ whole genome shotgun (WGS) entry which is preliminary data.</text>
</comment>
<proteinExistence type="predicted"/>
<reference evidence="1 2" key="1">
    <citation type="submission" date="2018-06" db="EMBL/GenBank/DDBJ databases">
        <title>Freshwater and sediment microbial communities from various areas in North America, analyzing microbe dynamics in response to fracking.</title>
        <authorList>
            <person name="Lamendella R."/>
        </authorList>
    </citation>
    <scope>NUCLEOTIDE SEQUENCE [LARGE SCALE GENOMIC DNA]</scope>
    <source>
        <strain evidence="1 2">NG-13</strain>
    </source>
</reference>
<sequence length="91" mass="10407">MISYTINDNLFHQKNDEGIFILSPKGETIILKDEVACTIFDLFNLNETMTLSKIYEILRGKFSIPVEDGEFENDIVSFIQTLIGYQVIKGL</sequence>
<dbReference type="Proteomes" id="UP000248827">
    <property type="component" value="Unassembled WGS sequence"/>
</dbReference>
<evidence type="ECO:0000313" key="1">
    <source>
        <dbReference type="EMBL" id="RAI88194.1"/>
    </source>
</evidence>
<organism evidence="1 2">
    <name type="scientific">Paenibacillus pabuli</name>
    <dbReference type="NCBI Taxonomy" id="1472"/>
    <lineage>
        <taxon>Bacteria</taxon>
        <taxon>Bacillati</taxon>
        <taxon>Bacillota</taxon>
        <taxon>Bacilli</taxon>
        <taxon>Bacillales</taxon>
        <taxon>Paenibacillaceae</taxon>
        <taxon>Paenibacillus</taxon>
    </lineage>
</organism>
<dbReference type="EMBL" id="QLLI01000016">
    <property type="protein sequence ID" value="RAI88194.1"/>
    <property type="molecule type" value="Genomic_DNA"/>
</dbReference>